<evidence type="ECO:0000313" key="2">
    <source>
        <dbReference type="Proteomes" id="UP000478052"/>
    </source>
</evidence>
<accession>A0A6G0Y0E0</accession>
<sequence>MAGSIADNTALYKKKTYTYVPPSPPTQLIDSSSYTIDFAARKFLHIGIDPSENFQVVVHVKLLRATPHKYKRMIFYEDDKNKLSSMMYSGENKTYTYVPPSPPTQLIDSSSYTIDFAARKFLHIGIEPSENFQVVVHVLTFSRYVLITVDLMKTIFSFVGNILSFILATPHKYKLMIFYEDNKNKLSSMMYSGENVLVMEAKNREGCRVLLNRDDLIRLQYLEICIFETIVRKEVFAVALVMKQYDEIAELCAAEQLSEYVLNQKANNSYERKAFDEYYGPLQSSRKAVDENDGPEFFNVQPLSETGDFDSALSELHFVRPEVEAGNATSVSISILRSTVGVYTLSFCLLMSTIIIGDRFLKSDLDNRGVTLSCP</sequence>
<dbReference type="EMBL" id="VUJU01007175">
    <property type="protein sequence ID" value="KAF0746531.1"/>
    <property type="molecule type" value="Genomic_DNA"/>
</dbReference>
<reference evidence="1 2" key="1">
    <citation type="submission" date="2019-08" db="EMBL/GenBank/DDBJ databases">
        <title>Whole genome of Aphis craccivora.</title>
        <authorList>
            <person name="Voronova N.V."/>
            <person name="Shulinski R.S."/>
            <person name="Bandarenka Y.V."/>
            <person name="Zhorov D.G."/>
            <person name="Warner D."/>
        </authorList>
    </citation>
    <scope>NUCLEOTIDE SEQUENCE [LARGE SCALE GENOMIC DNA]</scope>
    <source>
        <strain evidence="1">180601</strain>
        <tissue evidence="1">Whole Body</tissue>
    </source>
</reference>
<name>A0A6G0Y0E0_APHCR</name>
<gene>
    <name evidence="1" type="ORF">FWK35_00024375</name>
</gene>
<proteinExistence type="predicted"/>
<keyword evidence="2" id="KW-1185">Reference proteome</keyword>
<protein>
    <submittedName>
        <fullName evidence="1">Uncharacterized protein</fullName>
    </submittedName>
</protein>
<dbReference type="AlphaFoldDB" id="A0A6G0Y0E0"/>
<comment type="caution">
    <text evidence="1">The sequence shown here is derived from an EMBL/GenBank/DDBJ whole genome shotgun (WGS) entry which is preliminary data.</text>
</comment>
<dbReference type="Proteomes" id="UP000478052">
    <property type="component" value="Unassembled WGS sequence"/>
</dbReference>
<organism evidence="1 2">
    <name type="scientific">Aphis craccivora</name>
    <name type="common">Cowpea aphid</name>
    <dbReference type="NCBI Taxonomy" id="307492"/>
    <lineage>
        <taxon>Eukaryota</taxon>
        <taxon>Metazoa</taxon>
        <taxon>Ecdysozoa</taxon>
        <taxon>Arthropoda</taxon>
        <taxon>Hexapoda</taxon>
        <taxon>Insecta</taxon>
        <taxon>Pterygota</taxon>
        <taxon>Neoptera</taxon>
        <taxon>Paraneoptera</taxon>
        <taxon>Hemiptera</taxon>
        <taxon>Sternorrhyncha</taxon>
        <taxon>Aphidomorpha</taxon>
        <taxon>Aphidoidea</taxon>
        <taxon>Aphididae</taxon>
        <taxon>Aphidini</taxon>
        <taxon>Aphis</taxon>
        <taxon>Aphis</taxon>
    </lineage>
</organism>
<evidence type="ECO:0000313" key="1">
    <source>
        <dbReference type="EMBL" id="KAF0746531.1"/>
    </source>
</evidence>